<gene>
    <name evidence="1" type="ORF">HMPREF0591_6439</name>
</gene>
<dbReference type="Proteomes" id="UP000003653">
    <property type="component" value="Unassembled WGS sequence"/>
</dbReference>
<dbReference type="HOGENOM" id="CLU_3236312_0_0_11"/>
<accession>D5PJU5</accession>
<reference evidence="1 2" key="1">
    <citation type="submission" date="2010-04" db="EMBL/GenBank/DDBJ databases">
        <authorList>
            <person name="Muzny D."/>
            <person name="Qin X."/>
            <person name="Deng J."/>
            <person name="Jiang H."/>
            <person name="Liu Y."/>
            <person name="Qu J."/>
            <person name="Song X.-Z."/>
            <person name="Zhang L."/>
            <person name="Thornton R."/>
            <person name="Coyle M."/>
            <person name="Francisco L."/>
            <person name="Jackson L."/>
            <person name="Javaid M."/>
            <person name="Korchina V."/>
            <person name="Kovar C."/>
            <person name="Mata R."/>
            <person name="Mathew T."/>
            <person name="Ngo R."/>
            <person name="Nguyen L."/>
            <person name="Nguyen N."/>
            <person name="Okwuonu G."/>
            <person name="Ongeri F."/>
            <person name="Pham C."/>
            <person name="Simmons D."/>
            <person name="Wilczek-Boney K."/>
            <person name="Hale W."/>
            <person name="Jakkamsetti A."/>
            <person name="Pham P."/>
            <person name="Ruth R."/>
            <person name="San Lucas F."/>
            <person name="Warren J."/>
            <person name="Zhang J."/>
            <person name="Zhao Z."/>
            <person name="Zhou C."/>
            <person name="Zhu D."/>
            <person name="Lee S."/>
            <person name="Bess C."/>
            <person name="Blankenburg K."/>
            <person name="Forbes L."/>
            <person name="Fu Q."/>
            <person name="Gubbala S."/>
            <person name="Hirani K."/>
            <person name="Jayaseelan J.C."/>
            <person name="Lara F."/>
            <person name="Munidasa M."/>
            <person name="Palculict T."/>
            <person name="Patil S."/>
            <person name="Pu L.-L."/>
            <person name="Saada N."/>
            <person name="Tang L."/>
            <person name="Weissenberger G."/>
            <person name="Zhu Y."/>
            <person name="Hemphill L."/>
            <person name="Shang Y."/>
            <person name="Youmans B."/>
            <person name="Ayvaz T."/>
            <person name="Ross M."/>
            <person name="Santibanez J."/>
            <person name="Aqrawi P."/>
            <person name="Gross S."/>
            <person name="Joshi V."/>
            <person name="Fowler G."/>
            <person name="Nazareth L."/>
            <person name="Reid J."/>
            <person name="Worley K."/>
            <person name="Petrosino J."/>
            <person name="Highlander S."/>
            <person name="Gibbs R."/>
        </authorList>
    </citation>
    <scope>NUCLEOTIDE SEQUENCE [LARGE SCALE GENOMIC DNA]</scope>
    <source>
        <strain evidence="1 2">ATCC BAA-614</strain>
    </source>
</reference>
<organism evidence="1 2">
    <name type="scientific">Mycobacterium parascrofulaceum ATCC BAA-614</name>
    <dbReference type="NCBI Taxonomy" id="525368"/>
    <lineage>
        <taxon>Bacteria</taxon>
        <taxon>Bacillati</taxon>
        <taxon>Actinomycetota</taxon>
        <taxon>Actinomycetes</taxon>
        <taxon>Mycobacteriales</taxon>
        <taxon>Mycobacteriaceae</taxon>
        <taxon>Mycobacterium</taxon>
        <taxon>Mycobacterium simiae complex</taxon>
    </lineage>
</organism>
<keyword evidence="2" id="KW-1185">Reference proteome</keyword>
<proteinExistence type="predicted"/>
<protein>
    <submittedName>
        <fullName evidence="1">Uncharacterized protein</fullName>
    </submittedName>
</protein>
<comment type="caution">
    <text evidence="1">The sequence shown here is derived from an EMBL/GenBank/DDBJ whole genome shotgun (WGS) entry which is preliminary data.</text>
</comment>
<evidence type="ECO:0000313" key="1">
    <source>
        <dbReference type="EMBL" id="EFG73658.1"/>
    </source>
</evidence>
<sequence>MSRRGTRQTQSKNGCRRGRDCCFHRSVFLPRPAVKLIGTLHQH</sequence>
<evidence type="ECO:0000313" key="2">
    <source>
        <dbReference type="Proteomes" id="UP000003653"/>
    </source>
</evidence>
<dbReference type="EMBL" id="ADNV01000404">
    <property type="protein sequence ID" value="EFG73658.1"/>
    <property type="molecule type" value="Genomic_DNA"/>
</dbReference>
<name>D5PJU5_9MYCO</name>
<dbReference type="AlphaFoldDB" id="D5PJU5"/>